<dbReference type="KEGG" id="pbj:VN24_05385"/>
<dbReference type="FunFam" id="3.40.50.300:FF:002063">
    <property type="entry name" value="DNA helicase related protein"/>
    <property type="match status" value="1"/>
</dbReference>
<reference evidence="6 7" key="1">
    <citation type="journal article" date="2015" name="J. Biotechnol.">
        <title>Complete genome sequence of Paenibacillus beijingensis 7188(T) (=DSM 24997(T)), a novel rhizobacterium from jujube garden soil.</title>
        <authorList>
            <person name="Kwak Y."/>
            <person name="Shin J.H."/>
        </authorList>
    </citation>
    <scope>NUCLEOTIDE SEQUENCE [LARGE SCALE GENOMIC DNA]</scope>
    <source>
        <strain evidence="6 7">DSM 24997</strain>
    </source>
</reference>
<dbReference type="InterPro" id="IPR047187">
    <property type="entry name" value="SF1_C_Upf1"/>
</dbReference>
<dbReference type="InterPro" id="IPR021754">
    <property type="entry name" value="DUF3320"/>
</dbReference>
<evidence type="ECO:0000259" key="3">
    <source>
        <dbReference type="Pfam" id="PF13086"/>
    </source>
</evidence>
<gene>
    <name evidence="6" type="ORF">VN24_05385</name>
</gene>
<dbReference type="InterPro" id="IPR027417">
    <property type="entry name" value="P-loop_NTPase"/>
</dbReference>
<dbReference type="PANTHER" id="PTHR10887:SF530">
    <property type="entry name" value="SUPERFAMILY I DNA HELICASES"/>
    <property type="match status" value="1"/>
</dbReference>
<dbReference type="InterPro" id="IPR045055">
    <property type="entry name" value="DNA2/NAM7-like"/>
</dbReference>
<dbReference type="Pfam" id="PF13087">
    <property type="entry name" value="AAA_12"/>
    <property type="match status" value="1"/>
</dbReference>
<dbReference type="CDD" id="cd18808">
    <property type="entry name" value="SF1_C_Upf1"/>
    <property type="match status" value="1"/>
</dbReference>
<feature type="domain" description="DUF3320" evidence="2">
    <location>
        <begin position="1887"/>
        <end position="1935"/>
    </location>
</feature>
<protein>
    <recommendedName>
        <fullName evidence="8">DNA helicase</fullName>
    </recommendedName>
</protein>
<dbReference type="GO" id="GO:0004386">
    <property type="term" value="F:helicase activity"/>
    <property type="evidence" value="ECO:0007669"/>
    <property type="project" value="InterPro"/>
</dbReference>
<dbReference type="InterPro" id="IPR011335">
    <property type="entry name" value="Restrct_endonuc-II-like"/>
</dbReference>
<keyword evidence="7" id="KW-1185">Reference proteome</keyword>
<feature type="domain" description="DNA2/NAM7 helicase helicase" evidence="3">
    <location>
        <begin position="677"/>
        <end position="740"/>
    </location>
</feature>
<dbReference type="PATRIC" id="fig|1126833.4.peg.1191"/>
<proteinExistence type="predicted"/>
<accession>A0A0D5NFW6</accession>
<evidence type="ECO:0000259" key="5">
    <source>
        <dbReference type="Pfam" id="PF18741"/>
    </source>
</evidence>
<dbReference type="Proteomes" id="UP000032633">
    <property type="component" value="Chromosome"/>
</dbReference>
<dbReference type="Pfam" id="PF11784">
    <property type="entry name" value="DUF3320"/>
    <property type="match status" value="1"/>
</dbReference>
<evidence type="ECO:0000313" key="6">
    <source>
        <dbReference type="EMBL" id="AJY74136.1"/>
    </source>
</evidence>
<feature type="compositionally biased region" description="Low complexity" evidence="1">
    <location>
        <begin position="1808"/>
        <end position="1853"/>
    </location>
</feature>
<dbReference type="Pfam" id="PF13086">
    <property type="entry name" value="AAA_11"/>
    <property type="match status" value="2"/>
</dbReference>
<feature type="domain" description="DNA2/NAM7 helicase-like C-terminal" evidence="4">
    <location>
        <begin position="1395"/>
        <end position="1588"/>
    </location>
</feature>
<feature type="compositionally biased region" description="Low complexity" evidence="1">
    <location>
        <begin position="1763"/>
        <end position="1777"/>
    </location>
</feature>
<feature type="domain" description="Restriction endonuclease type II-like" evidence="5">
    <location>
        <begin position="1639"/>
        <end position="1730"/>
    </location>
</feature>
<evidence type="ECO:0000259" key="4">
    <source>
        <dbReference type="Pfam" id="PF13087"/>
    </source>
</evidence>
<dbReference type="HOGENOM" id="CLU_000788_0_1_9"/>
<name>A0A0D5NFW6_9BACL</name>
<evidence type="ECO:0000259" key="2">
    <source>
        <dbReference type="Pfam" id="PF11784"/>
    </source>
</evidence>
<reference evidence="7" key="2">
    <citation type="submission" date="2015-03" db="EMBL/GenBank/DDBJ databases">
        <title>Genome sequence of Paenibacillus beijingensis strain DSM 24997T.</title>
        <authorList>
            <person name="Kwak Y."/>
            <person name="Shin J.-H."/>
        </authorList>
    </citation>
    <scope>NUCLEOTIDE SEQUENCE [LARGE SCALE GENOMIC DNA]</scope>
    <source>
        <strain evidence="7">DSM 24997</strain>
    </source>
</reference>
<evidence type="ECO:0000256" key="1">
    <source>
        <dbReference type="SAM" id="MobiDB-lite"/>
    </source>
</evidence>
<organism evidence="6 7">
    <name type="scientific">Paenibacillus beijingensis</name>
    <dbReference type="NCBI Taxonomy" id="1126833"/>
    <lineage>
        <taxon>Bacteria</taxon>
        <taxon>Bacillati</taxon>
        <taxon>Bacillota</taxon>
        <taxon>Bacilli</taxon>
        <taxon>Bacillales</taxon>
        <taxon>Paenibacillaceae</taxon>
        <taxon>Paenibacillus</taxon>
    </lineage>
</organism>
<evidence type="ECO:0000313" key="7">
    <source>
        <dbReference type="Proteomes" id="UP000032633"/>
    </source>
</evidence>
<feature type="domain" description="DNA2/NAM7 helicase helicase" evidence="3">
    <location>
        <begin position="1332"/>
        <end position="1374"/>
    </location>
</feature>
<sequence>MKQENPIFCMKTGGLQLSYKITCDWTYSETINYAMQQNHVPVVKRVVLTNNSDDDLHNVTVTLTAEPDFAFEWSKTYDVLPAGHPADLGTIDVHMSASYLGGLSERVSGTMTLTVMQGETPLLQERQPITVLTFDEWSGLAVLPELAAAFVMPNHPQVAQIVREAADNLGKWSGNPSFTAYQSKDPNRVRMQAAAIYAALQNRGISYNVAPPSFEKIGQRVRLPEAVFAQRMGNCLDLSLLYAACMEAVGLHPLLIFTEGHAFAGVWLVEETFSESVQDDISLLTKRIASGVNEICVIESTAFVQGTGATFDDAVLRAESKLQNPDQFDCVVDVRRARGGSIRPLPLRTATPEGWEIEAPLPEADSSAAPLPVEVIAKPEDAESIPITRQKLWERRLLDLSLRNTLLNFRLTKASVSLMTVQLGELEDALARREEFSLLAKPGDWQDEVRSANLYQSISGSHPLAELLHQEFKRNRLRADLNEAELEKRLVHLYRSSRSSLEENGANTLYLALGLLKWYETNVSELPRYAPLVLIPVDIVRKSSRLGYVIRGRDEEPQINITLLEMLRQDFGIQIGGLDPLPRDDNGVDLKGIFTVIRHALMQMSRWDVEESAYLGLFSFGQFVMWNDIRTRVDALAENAIVASLMEGKLLWQEAAGEERPLDEEHPGRLTVPVSADSSQLSAIRAAADGQSFVLHGPPGTGKSQTITNMIASALAGGKRVLFVAEKMAALSVVQKRLEQIGLGPFCLELHSNKSTKKAVLDQLNAAMEAPRAQTPETWSVQADRLGGLRGELNGYATALHRQHRFGLSLFEAIAGFERAGKGLDPVRFDLAAIETLTPEKLSVWRDLASRIQAAGRQSGTPAGHPWREARCAAYSQPFKDEVERLLERYGAELQPCQDALAQAASLLQTGSEALCARDITMLVQLCELLLQVPDVKPALLQAANLEETAAGLKAAAEQGKRRDAIRQTVCASFSPDAVRFDARLTLSEWTKAELQWFLPKWTGQNRVLKLLKGMALPGTNLSKERVKGHLNDIIRWQEEEQKLQEAGGSAAPLIGSTLWNEEHGDWDAVLKTCDWVMQLDRLLAGWYNSPAAALQARSRIGELLQSGRSAFMAQSGVLERAAALYKQTDALERELLLQLQVDREELAAAAGPASWYSFMQRKTGVWAMSLDALRDWCAWQRVREQAEAEGLLPLLIPYERGELPNEQLIPAFERGLYKACANDIIANDERLGSFSGSLFEESMERFAETDRRFEELTRQEIAARLSAKVPQMTQEAAQSSEAGILQRAIRSGGRGVSIRKLFEQIPNLLPRLTPCMLMSPISVAQYLDPAGAKFDLVIFDEASQVPTAWAVGALARGKQAVIVGDPKQLPPTSFFSKTNDEEGEEETAVQDMESILDDALALGMPQMHLSWHYRSRHESLIAFSNAHYYDNKLLTFPSPDEPVSSVTWRPVGGFYDRGRSKQNRAEAEAVIAEISRRLKDDKLRQSSIGVVTFSSIQQTLIEDLLDEELKKEPGLELLMAQLPEPLFVKNLENVQGDERDVILFSVGYGPDEAGKISLNFGPLNRQGGWRRLNVAVSRARREMIVFSTLRSDQLSASRTSAQGVLGLKAFLDFAEKGKHVLPVGDSAAQADSVRYIQRTIADELKHFGYEAGLHIGTSGYRIDVAVLDPDDPGRYLLGILLDGPMYHQAKTARDRDILRPQVLQQLGWSLHRVWMPDWWENREAELRKIGLAVERIRIVRAQQEAAAASALQSEPAGITEEASMAAVSMADSAEASARSEEDPTANARPEKSTIVDIPEADERTVYAPAADASATDTPDASARSADASTVDAQASSATTASGSTSSAPTSDALAAQPIPSSGDHPLPSGAMPYAPCQPEAVSLGMDAFYAPEHTPLLLKQLKQVVNAEGPISRSLLAKRVLQAWGIGRMGAKIDRRMEELLSRLNVNRTETAGGAFFWPEGTGPDEYTGFRAAREDTHRRTAEDLPPEEVANAVKWVLAAQISLSQEDLAKQTLKALGYARSGPALDKAVRSGVELAIERGMAFVDGQERIVYKE</sequence>
<evidence type="ECO:0008006" key="8">
    <source>
        <dbReference type="Google" id="ProtNLM"/>
    </source>
</evidence>
<dbReference type="Pfam" id="PF13195">
    <property type="entry name" value="DUF4011"/>
    <property type="match status" value="1"/>
</dbReference>
<dbReference type="InterPro" id="IPR041677">
    <property type="entry name" value="DNA2/NAM7_AAA_11"/>
</dbReference>
<dbReference type="InterPro" id="IPR049468">
    <property type="entry name" value="Restrct_endonuc-II-like_dom"/>
</dbReference>
<dbReference type="InterPro" id="IPR025103">
    <property type="entry name" value="DUF4011"/>
</dbReference>
<dbReference type="InterPro" id="IPR041679">
    <property type="entry name" value="DNA2/NAM7-like_C"/>
</dbReference>
<feature type="region of interest" description="Disordered" evidence="1">
    <location>
        <begin position="1763"/>
        <end position="1874"/>
    </location>
</feature>
<dbReference type="Gene3D" id="3.40.960.10">
    <property type="entry name" value="VSR Endonuclease"/>
    <property type="match status" value="1"/>
</dbReference>
<dbReference type="SUPFAM" id="SSF52540">
    <property type="entry name" value="P-loop containing nucleoside triphosphate hydrolases"/>
    <property type="match status" value="1"/>
</dbReference>
<dbReference type="STRING" id="1126833.VN24_05385"/>
<dbReference type="Gene3D" id="3.40.50.300">
    <property type="entry name" value="P-loop containing nucleotide triphosphate hydrolases"/>
    <property type="match status" value="3"/>
</dbReference>
<dbReference type="Pfam" id="PF18741">
    <property type="entry name" value="MTES_1575"/>
    <property type="match status" value="1"/>
</dbReference>
<dbReference type="PANTHER" id="PTHR10887">
    <property type="entry name" value="DNA2/NAM7 HELICASE FAMILY"/>
    <property type="match status" value="1"/>
</dbReference>
<dbReference type="SUPFAM" id="SSF52980">
    <property type="entry name" value="Restriction endonuclease-like"/>
    <property type="match status" value="1"/>
</dbReference>
<dbReference type="EMBL" id="CP011058">
    <property type="protein sequence ID" value="AJY74136.1"/>
    <property type="molecule type" value="Genomic_DNA"/>
</dbReference>